<dbReference type="SUPFAM" id="SSF159672">
    <property type="entry name" value="CbiG N-terminal domain-like"/>
    <property type="match status" value="1"/>
</dbReference>
<dbReference type="GO" id="GO:0009236">
    <property type="term" value="P:cobalamin biosynthetic process"/>
    <property type="evidence" value="ECO:0007669"/>
    <property type="project" value="InterPro"/>
</dbReference>
<dbReference type="AlphaFoldDB" id="I3XZN0"/>
<dbReference type="Proteomes" id="UP000006176">
    <property type="component" value="Chromosome"/>
</dbReference>
<dbReference type="SUPFAM" id="SSF159664">
    <property type="entry name" value="CobE/GbiG C-terminal domain-like"/>
    <property type="match status" value="1"/>
</dbReference>
<feature type="domain" description="Cobalamin synthesis G N-terminal" evidence="2">
    <location>
        <begin position="52"/>
        <end position="133"/>
    </location>
</feature>
<gene>
    <name evidence="4" type="ordered locus">Sulba_2129</name>
</gene>
<dbReference type="InterPro" id="IPR021745">
    <property type="entry name" value="CbiG_mid"/>
</dbReference>
<dbReference type="HOGENOM" id="CLU_028397_0_0_7"/>
<dbReference type="PANTHER" id="PTHR37477:SF1">
    <property type="entry name" value="COBALT-PRECORRIN-5A HYDROLASE"/>
    <property type="match status" value="1"/>
</dbReference>
<dbReference type="InterPro" id="IPR052553">
    <property type="entry name" value="CbiG_hydrolase"/>
</dbReference>
<dbReference type="Gene3D" id="3.40.50.11220">
    <property type="match status" value="1"/>
</dbReference>
<dbReference type="eggNOG" id="COG2073">
    <property type="taxonomic scope" value="Bacteria"/>
</dbReference>
<dbReference type="GO" id="GO:0043779">
    <property type="term" value="F:cobalt-precorrin-5A acetaldehyde-lyase activity"/>
    <property type="evidence" value="ECO:0007669"/>
    <property type="project" value="UniProtKB-EC"/>
</dbReference>
<dbReference type="PANTHER" id="PTHR37477">
    <property type="entry name" value="COBALT-PRECORRIN-5A HYDROLASE"/>
    <property type="match status" value="1"/>
</dbReference>
<reference evidence="4 5" key="1">
    <citation type="submission" date="2012-06" db="EMBL/GenBank/DDBJ databases">
        <title>Complete sequence of Sulfurospirillum barnesii SES-3.</title>
        <authorList>
            <consortium name="US DOE Joint Genome Institute"/>
            <person name="Lucas S."/>
            <person name="Han J."/>
            <person name="Lapidus A."/>
            <person name="Cheng J.-F."/>
            <person name="Goodwin L."/>
            <person name="Pitluck S."/>
            <person name="Peters L."/>
            <person name="Ovchinnikova G."/>
            <person name="Lu M."/>
            <person name="Detter J.C."/>
            <person name="Han C."/>
            <person name="Tapia R."/>
            <person name="Land M."/>
            <person name="Hauser L."/>
            <person name="Kyrpides N."/>
            <person name="Ivanova N."/>
            <person name="Pagani I."/>
            <person name="Stolz J."/>
            <person name="Arkin A."/>
            <person name="Dehal P."/>
            <person name="Oremland R."/>
            <person name="Saltikov C."/>
            <person name="Basu P."/>
            <person name="Hollibaugh J."/>
            <person name="Newman D."/>
            <person name="Stolyar S."/>
            <person name="Hazen T."/>
            <person name="Woyke T."/>
        </authorList>
    </citation>
    <scope>NUCLEOTIDE SEQUENCE [LARGE SCALE GENOMIC DNA]</scope>
    <source>
        <strain evidence="5">ATCC 700032 / DSM 10660 / SES-3</strain>
    </source>
</reference>
<dbReference type="STRING" id="760154.Sulba_2129"/>
<sequence>MLSIAILSINRPSLHSAYRLKTFLGDYTVDIYAKKETGEDETPLVYERIEEVFMQGWERYDAFVCLLATGIVVRKIAPLLQSKTSDPAVLVMSLDLSKVIPLLSGHLGGANALSSVIASRIQGCIPFITTATDQLACLAFDLFAKDHGMGIANLHRLAAISNRLINHETIKVFTCKTLFERFTCKENLIRIEESELDENSVVIHPLGDYSQLHLKPKLTLGIGCNRNTPFALIEEAFVWFLAQHHLEKEAIGALASFEAKADEAGLLEFSAHYAIPLHFFTHEEISRATGNFSPSKATQFFGLQGVAEPSALLGSSYQELVIPKKVYKHQITLAGAF</sequence>
<feature type="domain" description="CobE/GbiG C-terminal" evidence="1">
    <location>
        <begin position="218"/>
        <end position="334"/>
    </location>
</feature>
<name>I3XZN0_SULBS</name>
<accession>I3XZN0</accession>
<dbReference type="KEGG" id="sba:Sulba_2129"/>
<evidence type="ECO:0000259" key="2">
    <source>
        <dbReference type="Pfam" id="PF11760"/>
    </source>
</evidence>
<evidence type="ECO:0000259" key="1">
    <source>
        <dbReference type="Pfam" id="PF01890"/>
    </source>
</evidence>
<organism evidence="4 5">
    <name type="scientific">Sulfurospirillum barnesii (strain ATCC 700032 / DSM 10660 / SES-3)</name>
    <dbReference type="NCBI Taxonomy" id="760154"/>
    <lineage>
        <taxon>Bacteria</taxon>
        <taxon>Pseudomonadati</taxon>
        <taxon>Campylobacterota</taxon>
        <taxon>Epsilonproteobacteria</taxon>
        <taxon>Campylobacterales</taxon>
        <taxon>Sulfurospirillaceae</taxon>
        <taxon>Sulfurospirillum</taxon>
    </lineage>
</organism>
<dbReference type="InterPro" id="IPR002750">
    <property type="entry name" value="CobE/GbiG_C"/>
</dbReference>
<dbReference type="InterPro" id="IPR036518">
    <property type="entry name" value="CobE/GbiG_C_sf"/>
</dbReference>
<evidence type="ECO:0000259" key="3">
    <source>
        <dbReference type="Pfam" id="PF11761"/>
    </source>
</evidence>
<protein>
    <submittedName>
        <fullName evidence="4">Cobalamin biosynthesis protein CbiG</fullName>
        <ecNumber evidence="4">3.7.1.12</ecNumber>
    </submittedName>
</protein>
<dbReference type="OrthoDB" id="9781023at2"/>
<dbReference type="Pfam" id="PF11761">
    <property type="entry name" value="CbiG_mid"/>
    <property type="match status" value="1"/>
</dbReference>
<keyword evidence="5" id="KW-1185">Reference proteome</keyword>
<dbReference type="Gene3D" id="3.30.420.180">
    <property type="entry name" value="CobE/GbiG C-terminal domain"/>
    <property type="match status" value="1"/>
</dbReference>
<dbReference type="RefSeq" id="WP_014770269.1">
    <property type="nucleotide sequence ID" value="NC_018002.1"/>
</dbReference>
<dbReference type="PATRIC" id="fig|760154.4.peg.2126"/>
<dbReference type="InterPro" id="IPR038029">
    <property type="entry name" value="GbiG_N_sf"/>
</dbReference>
<keyword evidence="4" id="KW-0378">Hydrolase</keyword>
<dbReference type="EMBL" id="CP003333">
    <property type="protein sequence ID" value="AFL69404.1"/>
    <property type="molecule type" value="Genomic_DNA"/>
</dbReference>
<evidence type="ECO:0000313" key="4">
    <source>
        <dbReference type="EMBL" id="AFL69404.1"/>
    </source>
</evidence>
<dbReference type="InterPro" id="IPR021744">
    <property type="entry name" value="CbiG_N"/>
</dbReference>
<dbReference type="EC" id="3.7.1.12" evidence="4"/>
<proteinExistence type="predicted"/>
<evidence type="ECO:0000313" key="5">
    <source>
        <dbReference type="Proteomes" id="UP000006176"/>
    </source>
</evidence>
<dbReference type="Pfam" id="PF11760">
    <property type="entry name" value="CbiG_N"/>
    <property type="match status" value="1"/>
</dbReference>
<dbReference type="Pfam" id="PF01890">
    <property type="entry name" value="CbiG_C"/>
    <property type="match status" value="1"/>
</dbReference>
<feature type="domain" description="Cobalamin biosynthesis central region" evidence="3">
    <location>
        <begin position="139"/>
        <end position="185"/>
    </location>
</feature>